<evidence type="ECO:0000313" key="1">
    <source>
        <dbReference type="EMBL" id="KAK3715337.1"/>
    </source>
</evidence>
<reference evidence="1" key="1">
    <citation type="journal article" date="2023" name="G3 (Bethesda)">
        <title>A reference genome for the long-term kleptoplast-retaining sea slug Elysia crispata morphotype clarki.</title>
        <authorList>
            <person name="Eastman K.E."/>
            <person name="Pendleton A.L."/>
            <person name="Shaikh M.A."/>
            <person name="Suttiyut T."/>
            <person name="Ogas R."/>
            <person name="Tomko P."/>
            <person name="Gavelis G."/>
            <person name="Widhalm J.R."/>
            <person name="Wisecaver J.H."/>
        </authorList>
    </citation>
    <scope>NUCLEOTIDE SEQUENCE</scope>
    <source>
        <strain evidence="1">ECLA1</strain>
    </source>
</reference>
<comment type="caution">
    <text evidence="1">The sequence shown here is derived from an EMBL/GenBank/DDBJ whole genome shotgun (WGS) entry which is preliminary data.</text>
</comment>
<accession>A0AAE0XVY1</accession>
<protein>
    <submittedName>
        <fullName evidence="1">Uncharacterized protein</fullName>
    </submittedName>
</protein>
<keyword evidence="2" id="KW-1185">Reference proteome</keyword>
<organism evidence="1 2">
    <name type="scientific">Elysia crispata</name>
    <name type="common">lettuce slug</name>
    <dbReference type="NCBI Taxonomy" id="231223"/>
    <lineage>
        <taxon>Eukaryota</taxon>
        <taxon>Metazoa</taxon>
        <taxon>Spiralia</taxon>
        <taxon>Lophotrochozoa</taxon>
        <taxon>Mollusca</taxon>
        <taxon>Gastropoda</taxon>
        <taxon>Heterobranchia</taxon>
        <taxon>Euthyneura</taxon>
        <taxon>Panpulmonata</taxon>
        <taxon>Sacoglossa</taxon>
        <taxon>Placobranchoidea</taxon>
        <taxon>Plakobranchidae</taxon>
        <taxon>Elysia</taxon>
    </lineage>
</organism>
<gene>
    <name evidence="1" type="ORF">RRG08_062245</name>
</gene>
<dbReference type="Proteomes" id="UP001283361">
    <property type="component" value="Unassembled WGS sequence"/>
</dbReference>
<dbReference type="AlphaFoldDB" id="A0AAE0XVY1"/>
<evidence type="ECO:0000313" key="2">
    <source>
        <dbReference type="Proteomes" id="UP001283361"/>
    </source>
</evidence>
<sequence length="270" mass="29375">MEFKNPLFEDDYVDGETAGAGDVADEFADDVADDILADAINDVAADKEVDPLRVNPDNATGAESMALGHRLPAQRRKVLQTAVDAYYKNVWDEQGLAPGAGRDANNFMLDGAGRLRLKAYPNINIVNARTGRPNAFSTIAGQKGGADAIHEKLGFADWDRNTKKLTDAEAAALKKADQQLGEAAETMDNAELQDMGQAITEAANAVQTMETSFTELGQSGVPPITQREFRGVYRALERFRGEHTNNVAKLSELDRNIAKKENHLPSNEEN</sequence>
<name>A0AAE0XVY1_9GAST</name>
<dbReference type="EMBL" id="JAWDGP010007509">
    <property type="protein sequence ID" value="KAK3715337.1"/>
    <property type="molecule type" value="Genomic_DNA"/>
</dbReference>
<proteinExistence type="predicted"/>